<dbReference type="PANTHER" id="PTHR13593">
    <property type="match status" value="1"/>
</dbReference>
<dbReference type="SUPFAM" id="SSF51695">
    <property type="entry name" value="PLC-like phosphodiesterases"/>
    <property type="match status" value="1"/>
</dbReference>
<evidence type="ECO:0000313" key="3">
    <source>
        <dbReference type="WBParaSite" id="nRc.2.0.1.t43748-RA"/>
    </source>
</evidence>
<dbReference type="OMA" id="HANIDRE"/>
<reference evidence="3" key="1">
    <citation type="submission" date="2022-11" db="UniProtKB">
        <authorList>
            <consortium name="WormBaseParasite"/>
        </authorList>
    </citation>
    <scope>IDENTIFICATION</scope>
</reference>
<dbReference type="PANTHER" id="PTHR13593:SF113">
    <property type="entry name" value="SI:DKEY-266F7.9"/>
    <property type="match status" value="1"/>
</dbReference>
<dbReference type="InterPro" id="IPR017946">
    <property type="entry name" value="PLC-like_Pdiesterase_TIM-brl"/>
</dbReference>
<dbReference type="GO" id="GO:0006629">
    <property type="term" value="P:lipid metabolic process"/>
    <property type="evidence" value="ECO:0007669"/>
    <property type="project" value="InterPro"/>
</dbReference>
<keyword evidence="2" id="KW-1185">Reference proteome</keyword>
<accession>A0A915L1W3</accession>
<dbReference type="InterPro" id="IPR000909">
    <property type="entry name" value="PLipase_C_PInositol-sp_X_dom"/>
</dbReference>
<dbReference type="GO" id="GO:0008081">
    <property type="term" value="F:phosphoric diester hydrolase activity"/>
    <property type="evidence" value="ECO:0007669"/>
    <property type="project" value="InterPro"/>
</dbReference>
<dbReference type="InterPro" id="IPR051057">
    <property type="entry name" value="PI-PLC_domain"/>
</dbReference>
<organism evidence="2 3">
    <name type="scientific">Romanomermis culicivorax</name>
    <name type="common">Nematode worm</name>
    <dbReference type="NCBI Taxonomy" id="13658"/>
    <lineage>
        <taxon>Eukaryota</taxon>
        <taxon>Metazoa</taxon>
        <taxon>Ecdysozoa</taxon>
        <taxon>Nematoda</taxon>
        <taxon>Enoplea</taxon>
        <taxon>Dorylaimia</taxon>
        <taxon>Mermithida</taxon>
        <taxon>Mermithoidea</taxon>
        <taxon>Mermithidae</taxon>
        <taxon>Romanomermis</taxon>
    </lineage>
</organism>
<sequence>TQLEYGIRYLDIRLSQPDDKSQSIRVVHGLYGLDLESALSAVQRYATLHKTELILLDFNHFYSITLEQHNTIVDKIGEIFKDLLCPRMKDISFLNLADCWSKRHNIIVIYHANIDRETLWAADSIKSPWPDTDKIDRLLIYTKDAILYRPKTKLSFYNCQGILTPKLSDVMGWNSRSLAQFSRLVPLCYTNLITENWDDFKRNLNIISLDFVDDDFTNFVNTNVFPSDHREMHLRLGKRLFYDCCFNISGL</sequence>
<feature type="domain" description="Phosphatidylinositol-specific phospholipase C X" evidence="1">
    <location>
        <begin position="2"/>
        <end position="108"/>
    </location>
</feature>
<evidence type="ECO:0000313" key="2">
    <source>
        <dbReference type="Proteomes" id="UP000887565"/>
    </source>
</evidence>
<dbReference type="PROSITE" id="PS50007">
    <property type="entry name" value="PIPLC_X_DOMAIN"/>
    <property type="match status" value="1"/>
</dbReference>
<proteinExistence type="predicted"/>
<dbReference type="AlphaFoldDB" id="A0A915L1W3"/>
<dbReference type="Gene3D" id="3.20.20.190">
    <property type="entry name" value="Phosphatidylinositol (PI) phosphodiesterase"/>
    <property type="match status" value="1"/>
</dbReference>
<dbReference type="Proteomes" id="UP000887565">
    <property type="component" value="Unplaced"/>
</dbReference>
<dbReference type="WBParaSite" id="nRc.2.0.1.t43748-RA">
    <property type="protein sequence ID" value="nRc.2.0.1.t43748-RA"/>
    <property type="gene ID" value="nRc.2.0.1.g43748"/>
</dbReference>
<protein>
    <submittedName>
        <fullName evidence="3">Phosphatidylinositol-specific phospholipase C X domain-containing protein</fullName>
    </submittedName>
</protein>
<evidence type="ECO:0000259" key="1">
    <source>
        <dbReference type="Pfam" id="PF00388"/>
    </source>
</evidence>
<name>A0A915L1W3_ROMCU</name>
<dbReference type="Pfam" id="PF00388">
    <property type="entry name" value="PI-PLC-X"/>
    <property type="match status" value="1"/>
</dbReference>